<dbReference type="EMBL" id="CCND01000012">
    <property type="protein sequence ID" value="CDX55985.1"/>
    <property type="molecule type" value="Genomic_DNA"/>
</dbReference>
<dbReference type="Proteomes" id="UP000182888">
    <property type="component" value="Unassembled WGS sequence"/>
</dbReference>
<reference evidence="2" key="1">
    <citation type="submission" date="2014-08" db="EMBL/GenBank/DDBJ databases">
        <authorList>
            <person name="Edwards T."/>
        </authorList>
    </citation>
    <scope>NUCLEOTIDE SEQUENCE [LARGE SCALE GENOMIC DNA]</scope>
</reference>
<protein>
    <recommendedName>
        <fullName evidence="3">Transposase</fullName>
    </recommendedName>
</protein>
<name>A0A0K2VWN1_MESPL</name>
<dbReference type="AlphaFoldDB" id="A0A0K2VWN1"/>
<evidence type="ECO:0008006" key="3">
    <source>
        <dbReference type="Google" id="ProtNLM"/>
    </source>
</evidence>
<accession>A0A0K2VWN1</accession>
<sequence length="109" mass="12376">MAADSDQIVTSGGLAGECFITVPTCLIKCFGLFLPVIQRHLSSVERLDGNTRQRDKAAHENVFRHLWHLHYWLASRWSGRFRLIFPQIGKTPRPAGWSLICAVAQARFQ</sequence>
<evidence type="ECO:0000313" key="2">
    <source>
        <dbReference type="Proteomes" id="UP000182888"/>
    </source>
</evidence>
<proteinExistence type="predicted"/>
<organism evidence="1 2">
    <name type="scientific">Mesorhizobium plurifarium</name>
    <dbReference type="NCBI Taxonomy" id="69974"/>
    <lineage>
        <taxon>Bacteria</taxon>
        <taxon>Pseudomonadati</taxon>
        <taxon>Pseudomonadota</taxon>
        <taxon>Alphaproteobacteria</taxon>
        <taxon>Hyphomicrobiales</taxon>
        <taxon>Phyllobacteriaceae</taxon>
        <taxon>Mesorhizobium</taxon>
    </lineage>
</organism>
<gene>
    <name evidence="1" type="ORF">MPL1032_20332</name>
</gene>
<evidence type="ECO:0000313" key="1">
    <source>
        <dbReference type="EMBL" id="CDX55985.1"/>
    </source>
</evidence>